<reference evidence="3" key="1">
    <citation type="submission" date="2023-03" db="EMBL/GenBank/DDBJ databases">
        <title>Massive genome expansion in bonnet fungi (Mycena s.s.) driven by repeated elements and novel gene families across ecological guilds.</title>
        <authorList>
            <consortium name="Lawrence Berkeley National Laboratory"/>
            <person name="Harder C.B."/>
            <person name="Miyauchi S."/>
            <person name="Viragh M."/>
            <person name="Kuo A."/>
            <person name="Thoen E."/>
            <person name="Andreopoulos B."/>
            <person name="Lu D."/>
            <person name="Skrede I."/>
            <person name="Drula E."/>
            <person name="Henrissat B."/>
            <person name="Morin E."/>
            <person name="Kohler A."/>
            <person name="Barry K."/>
            <person name="LaButti K."/>
            <person name="Morin E."/>
            <person name="Salamov A."/>
            <person name="Lipzen A."/>
            <person name="Mereny Z."/>
            <person name="Hegedus B."/>
            <person name="Baldrian P."/>
            <person name="Stursova M."/>
            <person name="Weitz H."/>
            <person name="Taylor A."/>
            <person name="Grigoriev I.V."/>
            <person name="Nagy L.G."/>
            <person name="Martin F."/>
            <person name="Kauserud H."/>
        </authorList>
    </citation>
    <scope>NUCLEOTIDE SEQUENCE</scope>
    <source>
        <strain evidence="3">CBHHK002</strain>
    </source>
</reference>
<proteinExistence type="predicted"/>
<feature type="transmembrane region" description="Helical" evidence="1">
    <location>
        <begin position="160"/>
        <end position="183"/>
    </location>
</feature>
<evidence type="ECO:0000313" key="3">
    <source>
        <dbReference type="EMBL" id="KAJ7302181.1"/>
    </source>
</evidence>
<evidence type="ECO:0000313" key="4">
    <source>
        <dbReference type="Proteomes" id="UP001218218"/>
    </source>
</evidence>
<comment type="caution">
    <text evidence="3">The sequence shown here is derived from an EMBL/GenBank/DDBJ whole genome shotgun (WGS) entry which is preliminary data.</text>
</comment>
<name>A0AAD7E8S1_9AGAR</name>
<keyword evidence="1" id="KW-1133">Transmembrane helix</keyword>
<protein>
    <recommendedName>
        <fullName evidence="2">DUF6534 domain-containing protein</fullName>
    </recommendedName>
</protein>
<dbReference type="PANTHER" id="PTHR40465">
    <property type="entry name" value="CHROMOSOME 1, WHOLE GENOME SHOTGUN SEQUENCE"/>
    <property type="match status" value="1"/>
</dbReference>
<dbReference type="InterPro" id="IPR045339">
    <property type="entry name" value="DUF6534"/>
</dbReference>
<dbReference type="PANTHER" id="PTHR40465:SF1">
    <property type="entry name" value="DUF6534 DOMAIN-CONTAINING PROTEIN"/>
    <property type="match status" value="1"/>
</dbReference>
<feature type="transmembrane region" description="Helical" evidence="1">
    <location>
        <begin position="204"/>
        <end position="224"/>
    </location>
</feature>
<feature type="transmembrane region" description="Helical" evidence="1">
    <location>
        <begin position="12"/>
        <end position="34"/>
    </location>
</feature>
<dbReference type="EMBL" id="JARIHO010000119">
    <property type="protein sequence ID" value="KAJ7302181.1"/>
    <property type="molecule type" value="Genomic_DNA"/>
</dbReference>
<evidence type="ECO:0000256" key="1">
    <source>
        <dbReference type="SAM" id="Phobius"/>
    </source>
</evidence>
<feature type="transmembrane region" description="Helical" evidence="1">
    <location>
        <begin position="46"/>
        <end position="69"/>
    </location>
</feature>
<gene>
    <name evidence="3" type="ORF">DFH08DRAFT_905696</name>
</gene>
<feature type="transmembrane region" description="Helical" evidence="1">
    <location>
        <begin position="89"/>
        <end position="109"/>
    </location>
</feature>
<feature type="transmembrane region" description="Helical" evidence="1">
    <location>
        <begin position="230"/>
        <end position="251"/>
    </location>
</feature>
<sequence length="306" mass="33948">MPSLIPLDSLLGAAFIGILVSTAVYGITCLQGYIYYTENSSGDKRYLKTFVGVLILLDTFHVILLGIFYYRYSVTNFGDYIQLQAISTWSLLAQVVVEDIIALMVQFFFAYRIYQLSKNWIIPVIICILSIGQFGCGIRFTVTAVGVKVTESARTKTWTISGMAISAACDVVITASMIYYLWSEKRQVKLSRGMNRAINSLMRYSLNTGFLTTVFALATAITFVENETAFIYGPFFFVLSRMYACSFLAVLNTRHHLREKLNGDVELYASGQPAYPSAIAFASGGTHTTASNMDVSQDSVKAPKAF</sequence>
<evidence type="ECO:0000259" key="2">
    <source>
        <dbReference type="Pfam" id="PF20152"/>
    </source>
</evidence>
<keyword evidence="1" id="KW-0472">Membrane</keyword>
<feature type="domain" description="DUF6534" evidence="2">
    <location>
        <begin position="166"/>
        <end position="256"/>
    </location>
</feature>
<organism evidence="3 4">
    <name type="scientific">Mycena albidolilacea</name>
    <dbReference type="NCBI Taxonomy" id="1033008"/>
    <lineage>
        <taxon>Eukaryota</taxon>
        <taxon>Fungi</taxon>
        <taxon>Dikarya</taxon>
        <taxon>Basidiomycota</taxon>
        <taxon>Agaricomycotina</taxon>
        <taxon>Agaricomycetes</taxon>
        <taxon>Agaricomycetidae</taxon>
        <taxon>Agaricales</taxon>
        <taxon>Marasmiineae</taxon>
        <taxon>Mycenaceae</taxon>
        <taxon>Mycena</taxon>
    </lineage>
</organism>
<dbReference type="AlphaFoldDB" id="A0AAD7E8S1"/>
<feature type="transmembrane region" description="Helical" evidence="1">
    <location>
        <begin position="121"/>
        <end position="140"/>
    </location>
</feature>
<keyword evidence="1" id="KW-0812">Transmembrane</keyword>
<accession>A0AAD7E8S1</accession>
<dbReference type="Pfam" id="PF20152">
    <property type="entry name" value="DUF6534"/>
    <property type="match status" value="1"/>
</dbReference>
<dbReference type="Proteomes" id="UP001218218">
    <property type="component" value="Unassembled WGS sequence"/>
</dbReference>
<keyword evidence="4" id="KW-1185">Reference proteome</keyword>